<feature type="region of interest" description="Disordered" evidence="1">
    <location>
        <begin position="39"/>
        <end position="82"/>
    </location>
</feature>
<dbReference type="AlphaFoldDB" id="A0A8A1LF35"/>
<reference evidence="2" key="1">
    <citation type="submission" date="2021-01" db="EMBL/GenBank/DDBJ databases">
        <title>Chromosome-level genome assembly of a human fungal pathogen reveals clustering of transcriptionally co-regulated genes.</title>
        <authorList>
            <person name="Voorhies M."/>
            <person name="Cohen S."/>
            <person name="Shea T.P."/>
            <person name="Petrus S."/>
            <person name="Munoz J.F."/>
            <person name="Poplawski S."/>
            <person name="Goldman W.E."/>
            <person name="Michael T."/>
            <person name="Cuomo C.A."/>
            <person name="Sil A."/>
            <person name="Beyhan S."/>
        </authorList>
    </citation>
    <scope>NUCLEOTIDE SEQUENCE</scope>
    <source>
        <strain evidence="2">H88</strain>
    </source>
</reference>
<sequence>MLYSVLSFPLKRCLITPAESRSPSRRWVFTCPLRRAPTARPLLQKFPRHRTRSNRRQRRSNGRTTRRPSRPRPFRPSLKNQIHTGQGIFSMAPAQRATEEVLVVPMSTRHRRPQPRIRASLPESTLMASMTMS</sequence>
<organism evidence="2 3">
    <name type="scientific">Ajellomyces capsulatus (strain H88)</name>
    <name type="common">Darling's disease fungus</name>
    <name type="synonym">Histoplasma capsulatum</name>
    <dbReference type="NCBI Taxonomy" id="544711"/>
    <lineage>
        <taxon>Eukaryota</taxon>
        <taxon>Fungi</taxon>
        <taxon>Dikarya</taxon>
        <taxon>Ascomycota</taxon>
        <taxon>Pezizomycotina</taxon>
        <taxon>Eurotiomycetes</taxon>
        <taxon>Eurotiomycetidae</taxon>
        <taxon>Onygenales</taxon>
        <taxon>Ajellomycetaceae</taxon>
        <taxon>Histoplasma</taxon>
    </lineage>
</organism>
<gene>
    <name evidence="2" type="ORF">I7I53_08372</name>
</gene>
<protein>
    <submittedName>
        <fullName evidence="2">Uncharacterized protein</fullName>
    </submittedName>
</protein>
<feature type="compositionally biased region" description="Basic residues" evidence="1">
    <location>
        <begin position="46"/>
        <end position="73"/>
    </location>
</feature>
<name>A0A8A1LF35_AJEC8</name>
<evidence type="ECO:0000313" key="2">
    <source>
        <dbReference type="EMBL" id="QSS52659.1"/>
    </source>
</evidence>
<dbReference type="EMBL" id="CP069103">
    <property type="protein sequence ID" value="QSS52659.1"/>
    <property type="molecule type" value="Genomic_DNA"/>
</dbReference>
<accession>A0A8A1LF35</accession>
<proteinExistence type="predicted"/>
<dbReference type="Proteomes" id="UP000663419">
    <property type="component" value="Chromosome 2"/>
</dbReference>
<evidence type="ECO:0000256" key="1">
    <source>
        <dbReference type="SAM" id="MobiDB-lite"/>
    </source>
</evidence>
<dbReference type="VEuPathDB" id="FungiDB:I7I53_08372"/>
<evidence type="ECO:0000313" key="3">
    <source>
        <dbReference type="Proteomes" id="UP000663419"/>
    </source>
</evidence>